<dbReference type="PANTHER" id="PTHR13935">
    <property type="entry name" value="ACHAETE-SCUTE TRANSCRIPTION FACTOR-RELATED"/>
    <property type="match status" value="1"/>
</dbReference>
<sequence>MMMRSSTSTNDQLNAEEELAAGTSSSSFVKKKLDHNAKERIRRMKLNASYLALRALLPDSRRSKKRWSAPSIVDKVLKYIPEVENEIQELESKKQNINVQLAIAAAAKNKNKKKINDDNDQNIDQYPTISVNEINKGQVIVQICMSRDNYHMQGGGILLAFTSLLQRVEDDPQALFCIKSVSSVYVCETRTCYHLHIQVYIYI</sequence>
<evidence type="ECO:0000256" key="1">
    <source>
        <dbReference type="ARBA" id="ARBA00004123"/>
    </source>
</evidence>
<dbReference type="PANTHER" id="PTHR13935:SF104">
    <property type="entry name" value="TRANSCRIPTION FACTOR BHLH160"/>
    <property type="match status" value="1"/>
</dbReference>
<evidence type="ECO:0000313" key="9">
    <source>
        <dbReference type="Proteomes" id="UP001291926"/>
    </source>
</evidence>
<evidence type="ECO:0000259" key="7">
    <source>
        <dbReference type="PROSITE" id="PS50888"/>
    </source>
</evidence>
<feature type="domain" description="BHLH" evidence="7">
    <location>
        <begin position="30"/>
        <end position="83"/>
    </location>
</feature>
<evidence type="ECO:0000256" key="5">
    <source>
        <dbReference type="SAM" id="Coils"/>
    </source>
</evidence>
<proteinExistence type="predicted"/>
<evidence type="ECO:0000256" key="2">
    <source>
        <dbReference type="ARBA" id="ARBA00023015"/>
    </source>
</evidence>
<comment type="subcellular location">
    <subcellularLocation>
        <location evidence="1">Nucleus</location>
    </subcellularLocation>
</comment>
<dbReference type="PROSITE" id="PS50888">
    <property type="entry name" value="BHLH"/>
    <property type="match status" value="1"/>
</dbReference>
<dbReference type="InterPro" id="IPR011598">
    <property type="entry name" value="bHLH_dom"/>
</dbReference>
<keyword evidence="4" id="KW-0539">Nucleus</keyword>
<protein>
    <recommendedName>
        <fullName evidence="7">BHLH domain-containing protein</fullName>
    </recommendedName>
</protein>
<dbReference type="SMART" id="SM00353">
    <property type="entry name" value="HLH"/>
    <property type="match status" value="1"/>
</dbReference>
<reference evidence="8 9" key="1">
    <citation type="journal article" date="2023" name="bioRxiv">
        <title>Genome report: Whole genome sequence and annotation of Penstemon davidsonii.</title>
        <authorList>
            <person name="Ostevik K.L."/>
            <person name="Alabady M."/>
            <person name="Zhang M."/>
            <person name="Rausher M.D."/>
        </authorList>
    </citation>
    <scope>NUCLEOTIDE SEQUENCE [LARGE SCALE GENOMIC DNA]</scope>
    <source>
        <strain evidence="8">DNT005</strain>
        <tissue evidence="8">Whole leaf</tissue>
    </source>
</reference>
<feature type="compositionally biased region" description="Polar residues" evidence="6">
    <location>
        <begin position="1"/>
        <end position="13"/>
    </location>
</feature>
<keyword evidence="9" id="KW-1185">Reference proteome</keyword>
<organism evidence="8 9">
    <name type="scientific">Penstemon davidsonii</name>
    <dbReference type="NCBI Taxonomy" id="160366"/>
    <lineage>
        <taxon>Eukaryota</taxon>
        <taxon>Viridiplantae</taxon>
        <taxon>Streptophyta</taxon>
        <taxon>Embryophyta</taxon>
        <taxon>Tracheophyta</taxon>
        <taxon>Spermatophyta</taxon>
        <taxon>Magnoliopsida</taxon>
        <taxon>eudicotyledons</taxon>
        <taxon>Gunneridae</taxon>
        <taxon>Pentapetalae</taxon>
        <taxon>asterids</taxon>
        <taxon>lamiids</taxon>
        <taxon>Lamiales</taxon>
        <taxon>Plantaginaceae</taxon>
        <taxon>Cheloneae</taxon>
        <taxon>Penstemon</taxon>
    </lineage>
</organism>
<feature type="region of interest" description="Disordered" evidence="6">
    <location>
        <begin position="1"/>
        <end position="26"/>
    </location>
</feature>
<feature type="coiled-coil region" evidence="5">
    <location>
        <begin position="73"/>
        <end position="107"/>
    </location>
</feature>
<dbReference type="InterPro" id="IPR015660">
    <property type="entry name" value="MASH1/Ascl1a-like"/>
</dbReference>
<name>A0ABR0DFB5_9LAMI</name>
<evidence type="ECO:0000256" key="3">
    <source>
        <dbReference type="ARBA" id="ARBA00023163"/>
    </source>
</evidence>
<evidence type="ECO:0000313" key="8">
    <source>
        <dbReference type="EMBL" id="KAK4487528.1"/>
    </source>
</evidence>
<keyword evidence="2" id="KW-0805">Transcription regulation</keyword>
<keyword evidence="5" id="KW-0175">Coiled coil</keyword>
<keyword evidence="3" id="KW-0804">Transcription</keyword>
<evidence type="ECO:0000256" key="6">
    <source>
        <dbReference type="SAM" id="MobiDB-lite"/>
    </source>
</evidence>
<dbReference type="SUPFAM" id="SSF47459">
    <property type="entry name" value="HLH, helix-loop-helix DNA-binding domain"/>
    <property type="match status" value="1"/>
</dbReference>
<dbReference type="InterPro" id="IPR036638">
    <property type="entry name" value="HLH_DNA-bd_sf"/>
</dbReference>
<gene>
    <name evidence="8" type="ORF">RD792_005827</name>
</gene>
<comment type="caution">
    <text evidence="8">The sequence shown here is derived from an EMBL/GenBank/DDBJ whole genome shotgun (WGS) entry which is preliminary data.</text>
</comment>
<dbReference type="Proteomes" id="UP001291926">
    <property type="component" value="Unassembled WGS sequence"/>
</dbReference>
<accession>A0ABR0DFB5</accession>
<dbReference type="Pfam" id="PF00010">
    <property type="entry name" value="HLH"/>
    <property type="match status" value="1"/>
</dbReference>
<dbReference type="Gene3D" id="4.10.280.10">
    <property type="entry name" value="Helix-loop-helix DNA-binding domain"/>
    <property type="match status" value="1"/>
</dbReference>
<evidence type="ECO:0000256" key="4">
    <source>
        <dbReference type="ARBA" id="ARBA00023242"/>
    </source>
</evidence>
<dbReference type="EMBL" id="JAYDYQ010001633">
    <property type="protein sequence ID" value="KAK4487528.1"/>
    <property type="molecule type" value="Genomic_DNA"/>
</dbReference>